<keyword evidence="1" id="KW-0328">Glycosyltransferase</keyword>
<evidence type="ECO:0000313" key="4">
    <source>
        <dbReference type="Proteomes" id="UP001055159"/>
    </source>
</evidence>
<dbReference type="PANTHER" id="PTHR30160">
    <property type="entry name" value="TETRAACYLDISACCHARIDE 4'-KINASE-RELATED"/>
    <property type="match status" value="1"/>
</dbReference>
<keyword evidence="4" id="KW-1185">Reference proteome</keyword>
<accession>A0ABY3UL99</accession>
<gene>
    <name evidence="3" type="ORF">MJO55_13680</name>
</gene>
<dbReference type="Proteomes" id="UP001055159">
    <property type="component" value="Chromosome"/>
</dbReference>
<dbReference type="CDD" id="cd03789">
    <property type="entry name" value="GT9_LPS_heptosyltransferase"/>
    <property type="match status" value="1"/>
</dbReference>
<dbReference type="SUPFAM" id="SSF53756">
    <property type="entry name" value="UDP-Glycosyltransferase/glycogen phosphorylase"/>
    <property type="match status" value="1"/>
</dbReference>
<sequence length="323" mass="33754">MALSRSHAGSPADDPRTVVVLRALGLGDLLTAVPALRGLRRRYPAARLLLAAPRQYRELALLSGAVDDVLDTPDLGPIREAPPAPDLAVNLHGRGPQSITALTALRPARLLTHHHDDHPDFAGPPWRPDLHEVDRWCALLHWAGIDCRADDLQIDRPEGFADHSDVVVLHPGAGAPARQWPADRYAELAAALAADGCRVVVTGSPAEADLVDAVVTGAGLPRSAVWPATAGLPALVALISDCRLLVCGDTGVGHLATATGTPSVLLFGPTPPKLWGPRGDGRHVALWAGDCGDPHAETPDAGLLLLSVPRVLDAARSALAGCP</sequence>
<evidence type="ECO:0000313" key="3">
    <source>
        <dbReference type="EMBL" id="ULP39357.1"/>
    </source>
</evidence>
<evidence type="ECO:0000256" key="2">
    <source>
        <dbReference type="ARBA" id="ARBA00022679"/>
    </source>
</evidence>
<dbReference type="RefSeq" id="WP_052428843.1">
    <property type="nucleotide sequence ID" value="NZ_CP092427.2"/>
</dbReference>
<dbReference type="Pfam" id="PF01075">
    <property type="entry name" value="Glyco_transf_9"/>
    <property type="match status" value="1"/>
</dbReference>
<proteinExistence type="predicted"/>
<evidence type="ECO:0000256" key="1">
    <source>
        <dbReference type="ARBA" id="ARBA00022676"/>
    </source>
</evidence>
<dbReference type="PANTHER" id="PTHR30160:SF1">
    <property type="entry name" value="LIPOPOLYSACCHARIDE 1,2-N-ACETYLGLUCOSAMINETRANSFERASE-RELATED"/>
    <property type="match status" value="1"/>
</dbReference>
<dbReference type="Gene3D" id="3.40.50.2000">
    <property type="entry name" value="Glycogen Phosphorylase B"/>
    <property type="match status" value="2"/>
</dbReference>
<protein>
    <submittedName>
        <fullName evidence="3">Glycosyltransferase family 9 protein</fullName>
    </submittedName>
</protein>
<organism evidence="3 4">
    <name type="scientific">Mycolicibacterium rufum</name>
    <dbReference type="NCBI Taxonomy" id="318424"/>
    <lineage>
        <taxon>Bacteria</taxon>
        <taxon>Bacillati</taxon>
        <taxon>Actinomycetota</taxon>
        <taxon>Actinomycetes</taxon>
        <taxon>Mycobacteriales</taxon>
        <taxon>Mycobacteriaceae</taxon>
        <taxon>Mycolicibacterium</taxon>
    </lineage>
</organism>
<dbReference type="InterPro" id="IPR002201">
    <property type="entry name" value="Glyco_trans_9"/>
</dbReference>
<keyword evidence="2" id="KW-0808">Transferase</keyword>
<name>A0ABY3UL99_9MYCO</name>
<dbReference type="EMBL" id="CP092427">
    <property type="protein sequence ID" value="ULP39357.1"/>
    <property type="molecule type" value="Genomic_DNA"/>
</dbReference>
<reference evidence="3" key="1">
    <citation type="submission" date="2022-08" db="EMBL/GenBank/DDBJ databases">
        <title>Whole genome sequencing of non-tuberculosis mycobacteria type-strains.</title>
        <authorList>
            <person name="Igarashi Y."/>
            <person name="Osugi A."/>
            <person name="Mitarai S."/>
        </authorList>
    </citation>
    <scope>NUCLEOTIDE SEQUENCE</scope>
    <source>
        <strain evidence="3">JCM 16372</strain>
    </source>
</reference>
<dbReference type="InterPro" id="IPR051199">
    <property type="entry name" value="LPS_LOS_Heptosyltrfase"/>
</dbReference>